<evidence type="ECO:0000256" key="1">
    <source>
        <dbReference type="ARBA" id="ARBA00022527"/>
    </source>
</evidence>
<evidence type="ECO:0000313" key="8">
    <source>
        <dbReference type="Proteomes" id="UP000594638"/>
    </source>
</evidence>
<dbReference type="Proteomes" id="UP000594638">
    <property type="component" value="Unassembled WGS sequence"/>
</dbReference>
<dbReference type="Pfam" id="PF11883">
    <property type="entry name" value="DUF3403"/>
    <property type="match status" value="1"/>
</dbReference>
<comment type="caution">
    <text evidence="7">The sequence shown here is derived from an EMBL/GenBank/DDBJ whole genome shotgun (WGS) entry which is preliminary data.</text>
</comment>
<keyword evidence="1" id="KW-0723">Serine/threonine-protein kinase</keyword>
<reference evidence="7 8" key="1">
    <citation type="submission" date="2019-12" db="EMBL/GenBank/DDBJ databases">
        <authorList>
            <person name="Alioto T."/>
            <person name="Alioto T."/>
            <person name="Gomez Garrido J."/>
        </authorList>
    </citation>
    <scope>NUCLEOTIDE SEQUENCE [LARGE SCALE GENOMIC DNA]</scope>
</reference>
<organism evidence="7 8">
    <name type="scientific">Olea europaea subsp. europaea</name>
    <dbReference type="NCBI Taxonomy" id="158383"/>
    <lineage>
        <taxon>Eukaryota</taxon>
        <taxon>Viridiplantae</taxon>
        <taxon>Streptophyta</taxon>
        <taxon>Embryophyta</taxon>
        <taxon>Tracheophyta</taxon>
        <taxon>Spermatophyta</taxon>
        <taxon>Magnoliopsida</taxon>
        <taxon>eudicotyledons</taxon>
        <taxon>Gunneridae</taxon>
        <taxon>Pentapetalae</taxon>
        <taxon>asterids</taxon>
        <taxon>lamiids</taxon>
        <taxon>Lamiales</taxon>
        <taxon>Oleaceae</taxon>
        <taxon>Oleeae</taxon>
        <taxon>Olea</taxon>
    </lineage>
</organism>
<keyword evidence="3" id="KW-0547">Nucleotide-binding</keyword>
<accession>A0A8S0VPL1</accession>
<dbReference type="InterPro" id="IPR021820">
    <property type="entry name" value="S-locus_recpt_kinase_C"/>
</dbReference>
<sequence>MQDHHSLLLQSFCSKINLHHFLFQAWLLWREGRALELIDDISFVESQVFRCIHVGLLCVQKLSEDRPTMQSVVVMLSNEGVKLPQPKEPGYFMERSCTEMDISTSEGKFQTHNGLTMSELEAR</sequence>
<evidence type="ECO:0000256" key="5">
    <source>
        <dbReference type="ARBA" id="ARBA00022840"/>
    </source>
</evidence>
<keyword evidence="8" id="KW-1185">Reference proteome</keyword>
<dbReference type="PANTHER" id="PTHR27002:SF214">
    <property type="entry name" value="RECEPTOR-LIKE SERINE_THREONINE-PROTEIN KINASE"/>
    <property type="match status" value="1"/>
</dbReference>
<evidence type="ECO:0000259" key="6">
    <source>
        <dbReference type="Pfam" id="PF11883"/>
    </source>
</evidence>
<gene>
    <name evidence="7" type="ORF">OLEA9_A031116</name>
</gene>
<dbReference type="EMBL" id="CACTIH010010811">
    <property type="protein sequence ID" value="CAA3033541.1"/>
    <property type="molecule type" value="Genomic_DNA"/>
</dbReference>
<evidence type="ECO:0000313" key="7">
    <source>
        <dbReference type="EMBL" id="CAA3033541.1"/>
    </source>
</evidence>
<dbReference type="Gramene" id="OE9A031116T1">
    <property type="protein sequence ID" value="OE9A031116C1"/>
    <property type="gene ID" value="OE9A031116"/>
</dbReference>
<dbReference type="AlphaFoldDB" id="A0A8S0VPL1"/>
<proteinExistence type="predicted"/>
<dbReference type="OrthoDB" id="4062651at2759"/>
<evidence type="ECO:0000256" key="3">
    <source>
        <dbReference type="ARBA" id="ARBA00022741"/>
    </source>
</evidence>
<dbReference type="GO" id="GO:0005524">
    <property type="term" value="F:ATP binding"/>
    <property type="evidence" value="ECO:0007669"/>
    <property type="project" value="UniProtKB-KW"/>
</dbReference>
<keyword evidence="5" id="KW-0067">ATP-binding</keyword>
<evidence type="ECO:0000256" key="2">
    <source>
        <dbReference type="ARBA" id="ARBA00022679"/>
    </source>
</evidence>
<keyword evidence="2" id="KW-0808">Transferase</keyword>
<evidence type="ECO:0000256" key="4">
    <source>
        <dbReference type="ARBA" id="ARBA00022777"/>
    </source>
</evidence>
<keyword evidence="4" id="KW-0418">Kinase</keyword>
<dbReference type="GO" id="GO:0004674">
    <property type="term" value="F:protein serine/threonine kinase activity"/>
    <property type="evidence" value="ECO:0007669"/>
    <property type="project" value="UniProtKB-KW"/>
</dbReference>
<feature type="domain" description="S-locus receptor kinase C-terminal" evidence="6">
    <location>
        <begin position="79"/>
        <end position="123"/>
    </location>
</feature>
<dbReference type="PANTHER" id="PTHR27002">
    <property type="entry name" value="RECEPTOR-LIKE SERINE/THREONINE-PROTEIN KINASE SD1-8"/>
    <property type="match status" value="1"/>
</dbReference>
<name>A0A8S0VPL1_OLEEU</name>
<dbReference type="GO" id="GO:0005886">
    <property type="term" value="C:plasma membrane"/>
    <property type="evidence" value="ECO:0007669"/>
    <property type="project" value="TreeGrafter"/>
</dbReference>
<protein>
    <submittedName>
        <fullName evidence="7">G-type lectin S-receptor-like serine threonine-kinase At4g27290 isoform X1</fullName>
    </submittedName>
</protein>